<feature type="transmembrane region" description="Helical" evidence="3">
    <location>
        <begin position="518"/>
        <end position="538"/>
    </location>
</feature>
<dbReference type="GO" id="GO:0000032">
    <property type="term" value="P:cell wall mannoprotein biosynthetic process"/>
    <property type="evidence" value="ECO:0007669"/>
    <property type="project" value="TreeGrafter"/>
</dbReference>
<dbReference type="FunFam" id="3.90.550.10:FF:000051">
    <property type="entry name" value="Alpha-1,2-mannosyltransferase (Ktr4)"/>
    <property type="match status" value="1"/>
</dbReference>
<dbReference type="GO" id="GO:0006487">
    <property type="term" value="P:protein N-linked glycosylation"/>
    <property type="evidence" value="ECO:0007669"/>
    <property type="project" value="TreeGrafter"/>
</dbReference>
<dbReference type="EMBL" id="NBII01000008">
    <property type="protein sequence ID" value="PAV16384.1"/>
    <property type="molecule type" value="Genomic_DNA"/>
</dbReference>
<dbReference type="SUPFAM" id="SSF53448">
    <property type="entry name" value="Nucleotide-diphospho-sugar transferases"/>
    <property type="match status" value="1"/>
</dbReference>
<dbReference type="InterPro" id="IPR029044">
    <property type="entry name" value="Nucleotide-diphossugar_trans"/>
</dbReference>
<evidence type="ECO:0000256" key="2">
    <source>
        <dbReference type="ARBA" id="ARBA00022679"/>
    </source>
</evidence>
<feature type="transmembrane region" description="Helical" evidence="3">
    <location>
        <begin position="550"/>
        <end position="570"/>
    </location>
</feature>
<keyword evidence="2" id="KW-0808">Transferase</keyword>
<keyword evidence="3" id="KW-0472">Membrane</keyword>
<feature type="transmembrane region" description="Helical" evidence="3">
    <location>
        <begin position="614"/>
        <end position="632"/>
    </location>
</feature>
<feature type="transmembrane region" description="Helical" evidence="3">
    <location>
        <begin position="666"/>
        <end position="684"/>
    </location>
</feature>
<feature type="transmembrane region" description="Helical" evidence="3">
    <location>
        <begin position="477"/>
        <end position="497"/>
    </location>
</feature>
<feature type="transmembrane region" description="Helical" evidence="3">
    <location>
        <begin position="704"/>
        <end position="722"/>
    </location>
</feature>
<comment type="similarity">
    <text evidence="1">Belongs to the glycosyltransferase 15 family.</text>
</comment>
<evidence type="ECO:0000256" key="1">
    <source>
        <dbReference type="ARBA" id="ARBA00007677"/>
    </source>
</evidence>
<dbReference type="OrthoDB" id="439943at2759"/>
<name>A0A286UA52_9AGAM</name>
<evidence type="ECO:0000256" key="3">
    <source>
        <dbReference type="SAM" id="Phobius"/>
    </source>
</evidence>
<evidence type="ECO:0000313" key="4">
    <source>
        <dbReference type="EMBL" id="PAV16384.1"/>
    </source>
</evidence>
<sequence>MQKWIARLGRAFLRSSLKRHVTLFSTITFVCILYLYPVFTTSEGESGIWTVVSGRFIRNSSGLNVIPPVDVRITPPIDTVTHRANATLFMLARNSDIGGVEASMLSLENQFNKNYRYPWVFLNEVPFSEEFKAHIRLLTQSEVYFGVIPSEDWYQPEWVNETHAELARLELANISEPLPIPYAESVSYRNMCRFNSGFLFNHELLKPYKWYWRVEPNVSFSCDVYFDPFVYMINNNKRYSFTIALKELQPTIPSLWQTVKEFRKAYPELISKDNSLAFISPDKGDTYNLCHFWSNFEIADLDFYRSPPYTTFFNFLDRTGNFYYERWGDAPIHSIAAALFLPSSQIHFFEEIGYRHEPFHHCPKGKPHRLGACKCKFVDNMGFPQYVYNIIFISSSLEPLFRVMAIRRYIDKGPHIYIYTFLKEAPGSPPLNDMSEGDYIELIQRAHAQTFSTSIQLSSATFFFYYFATHIDEEVEYIWVSILFVLLSTAPFIWNDFPVPAPSEPRMTSKFWIACLHGWLYIGPGTVVILLAEVILQMRVYALYAKNKKLLAFLIFLTAMIVINETLLMTGTSYKLISGHKYKPFKPTGKPISSSTGIIISPICSAMSYSMAPLSWLVITIVEIILFVLVFIKTRMMREETKLARKGNASREKSIIEIIGNDSTKYFALIFFVCLIGTVLSFISQKSRSMSPSEISFILNCLNTYQTVVVVNMAIFAPKLLISVRAEYYAPMQKVEITHLWDIATRSSN</sequence>
<dbReference type="Proteomes" id="UP000217199">
    <property type="component" value="Unassembled WGS sequence"/>
</dbReference>
<gene>
    <name evidence="4" type="ORF">PNOK_0800400</name>
</gene>
<accession>A0A286UA52</accession>
<keyword evidence="3" id="KW-1133">Transmembrane helix</keyword>
<keyword evidence="5" id="KW-1185">Reference proteome</keyword>
<dbReference type="PANTHER" id="PTHR31121:SF6">
    <property type="entry name" value="ALPHA-1,2 MANNOSYLTRANSFERASE KTR1"/>
    <property type="match status" value="1"/>
</dbReference>
<dbReference type="PANTHER" id="PTHR31121">
    <property type="entry name" value="ALPHA-1,2 MANNOSYLTRANSFERASE KTR1"/>
    <property type="match status" value="1"/>
</dbReference>
<comment type="caution">
    <text evidence="4">The sequence shown here is derived from an EMBL/GenBank/DDBJ whole genome shotgun (WGS) entry which is preliminary data.</text>
</comment>
<dbReference type="Gene3D" id="3.90.550.10">
    <property type="entry name" value="Spore Coat Polysaccharide Biosynthesis Protein SpsA, Chain A"/>
    <property type="match status" value="1"/>
</dbReference>
<evidence type="ECO:0000313" key="5">
    <source>
        <dbReference type="Proteomes" id="UP000217199"/>
    </source>
</evidence>
<dbReference type="InParanoid" id="A0A286UA52"/>
<dbReference type="GO" id="GO:0016020">
    <property type="term" value="C:membrane"/>
    <property type="evidence" value="ECO:0007669"/>
    <property type="project" value="InterPro"/>
</dbReference>
<organism evidence="4 5">
    <name type="scientific">Pyrrhoderma noxium</name>
    <dbReference type="NCBI Taxonomy" id="2282107"/>
    <lineage>
        <taxon>Eukaryota</taxon>
        <taxon>Fungi</taxon>
        <taxon>Dikarya</taxon>
        <taxon>Basidiomycota</taxon>
        <taxon>Agaricomycotina</taxon>
        <taxon>Agaricomycetes</taxon>
        <taxon>Hymenochaetales</taxon>
        <taxon>Hymenochaetaceae</taxon>
        <taxon>Pyrrhoderma</taxon>
    </lineage>
</organism>
<protein>
    <submittedName>
        <fullName evidence="4">Glycosyltransferase family 15</fullName>
    </submittedName>
</protein>
<feature type="transmembrane region" description="Helical" evidence="3">
    <location>
        <begin position="21"/>
        <end position="39"/>
    </location>
</feature>
<dbReference type="STRING" id="2282107.A0A286UA52"/>
<reference evidence="4 5" key="1">
    <citation type="journal article" date="2017" name="Mol. Ecol.">
        <title>Comparative and population genomic landscape of Phellinus noxius: A hypervariable fungus causing root rot in trees.</title>
        <authorList>
            <person name="Chung C.L."/>
            <person name="Lee T.J."/>
            <person name="Akiba M."/>
            <person name="Lee H.H."/>
            <person name="Kuo T.H."/>
            <person name="Liu D."/>
            <person name="Ke H.M."/>
            <person name="Yokoi T."/>
            <person name="Roa M.B."/>
            <person name="Lu M.J."/>
            <person name="Chang Y.Y."/>
            <person name="Ann P.J."/>
            <person name="Tsai J.N."/>
            <person name="Chen C.Y."/>
            <person name="Tzean S.S."/>
            <person name="Ota Y."/>
            <person name="Hattori T."/>
            <person name="Sahashi N."/>
            <person name="Liou R.F."/>
            <person name="Kikuchi T."/>
            <person name="Tsai I.J."/>
        </authorList>
    </citation>
    <scope>NUCLEOTIDE SEQUENCE [LARGE SCALE GENOMIC DNA]</scope>
    <source>
        <strain evidence="4 5">FFPRI411160</strain>
    </source>
</reference>
<dbReference type="InterPro" id="IPR002685">
    <property type="entry name" value="Glyco_trans_15"/>
</dbReference>
<dbReference type="GO" id="GO:0000026">
    <property type="term" value="F:alpha-1,2-mannosyltransferase activity"/>
    <property type="evidence" value="ECO:0007669"/>
    <property type="project" value="TreeGrafter"/>
</dbReference>
<dbReference type="GO" id="GO:0005794">
    <property type="term" value="C:Golgi apparatus"/>
    <property type="evidence" value="ECO:0007669"/>
    <property type="project" value="TreeGrafter"/>
</dbReference>
<dbReference type="Pfam" id="PF01793">
    <property type="entry name" value="Glyco_transf_15"/>
    <property type="match status" value="1"/>
</dbReference>
<dbReference type="AlphaFoldDB" id="A0A286UA52"/>
<keyword evidence="3" id="KW-0812">Transmembrane</keyword>
<proteinExistence type="inferred from homology"/>